<protein>
    <recommendedName>
        <fullName evidence="6">Restriction endonuclease</fullName>
    </recommendedName>
</protein>
<dbReference type="InterPro" id="IPR049050">
    <property type="entry name" value="nSTAND3"/>
</dbReference>
<evidence type="ECO:0000259" key="3">
    <source>
        <dbReference type="Pfam" id="PF20720"/>
    </source>
</evidence>
<comment type="caution">
    <text evidence="4">The sequence shown here is derived from an EMBL/GenBank/DDBJ whole genome shotgun (WGS) entry which is preliminary data.</text>
</comment>
<dbReference type="Pfam" id="PF04471">
    <property type="entry name" value="Mrr_cat"/>
    <property type="match status" value="1"/>
</dbReference>
<dbReference type="Proteomes" id="UP001156627">
    <property type="component" value="Unassembled WGS sequence"/>
</dbReference>
<evidence type="ECO:0000313" key="4">
    <source>
        <dbReference type="EMBL" id="GLQ87145.1"/>
    </source>
</evidence>
<feature type="compositionally biased region" description="Acidic residues" evidence="1">
    <location>
        <begin position="744"/>
        <end position="753"/>
    </location>
</feature>
<dbReference type="SUPFAM" id="SSF52540">
    <property type="entry name" value="P-loop containing nucleoside triphosphate hydrolases"/>
    <property type="match status" value="1"/>
</dbReference>
<dbReference type="EMBL" id="BSOA01000003">
    <property type="protein sequence ID" value="GLQ87145.1"/>
    <property type="molecule type" value="Genomic_DNA"/>
</dbReference>
<evidence type="ECO:0000313" key="5">
    <source>
        <dbReference type="Proteomes" id="UP001156627"/>
    </source>
</evidence>
<dbReference type="RefSeq" id="WP_284330580.1">
    <property type="nucleotide sequence ID" value="NZ_BSOA01000003.1"/>
</dbReference>
<proteinExistence type="predicted"/>
<dbReference type="Gene3D" id="3.40.50.300">
    <property type="entry name" value="P-loop containing nucleotide triphosphate hydrolases"/>
    <property type="match status" value="1"/>
</dbReference>
<dbReference type="InterPro" id="IPR007560">
    <property type="entry name" value="Restrct_endonuc_IV_Mrr"/>
</dbReference>
<keyword evidence="5" id="KW-1185">Reference proteome</keyword>
<evidence type="ECO:0000259" key="2">
    <source>
        <dbReference type="Pfam" id="PF04471"/>
    </source>
</evidence>
<feature type="region of interest" description="Disordered" evidence="1">
    <location>
        <begin position="719"/>
        <end position="753"/>
    </location>
</feature>
<evidence type="ECO:0008006" key="6">
    <source>
        <dbReference type="Google" id="ProtNLM"/>
    </source>
</evidence>
<dbReference type="Pfam" id="PF20720">
    <property type="entry name" value="nSTAND3"/>
    <property type="match status" value="1"/>
</dbReference>
<sequence length="753" mass="86857">MNDYDFKVLNDKEFEILCADLIGRERCVKFERFKPGKDQGIDGRYFSHSGERIHLQCKHPVNTSFPKFLNHLKKEASKAIKLNSAQYLFAVSYPLSAHQKTQIADAFSGIIKDENNIYGKEDLNDILSKHPEIERRFYKLWISTGNTLTTLLNNDINNRGDFSLEEIVNDINLYVETKNHAKALERLEQKKVAIITGLPGIGKTTLANHLCLYYVKQGYKYEKINTITEAYKAYLPEHKQIFYFDDFLGSNYLQAINDQDGSQITQFIRKISKEENKRFVLTSRTSILNKGKELIEQFHISNVQNNEFEVTISSLTNIDKAFILYNQLFYGCLDQSYIEEIYLDKRYRNIVTHKNFNPRLVRFITDPARLKDIPSTDYWNYIEYSLKNPAAIWEMPFRNQTDDYGKALIKLVVFNGQSIDECHLHNAYSRYLRRPHFPALAGTVDFTSCLRVTVGALLNRTIQTNPDRVIISPFNPSISDYILKNFCKDKNLLIDMILSLRSFSCLRAVDSLHREKLIKSIDLREICALLFIELSETSHVSVDVYFTAKLCSIYEKLINISEETCAGYIDSINYILTEEKNEINEDFFLTIERSLKRNLLTSEKVMDFLLDRTSSVSTDTEIELFSSILSIIKSETPDKQILTQRFEGRIVDLIGDDFGSFVVTSDAFAYTGPGDYDGAKDKLAGLIESTLKNMGITLSDPNAINNILENYPYKTALDSYHEDRSETERPFRHRQSNPPSSGYEDIDDVFDRS</sequence>
<gene>
    <name evidence="4" type="ORF">GCM10007898_07110</name>
</gene>
<feature type="domain" description="Novel STAND NTPase 3" evidence="3">
    <location>
        <begin position="174"/>
        <end position="328"/>
    </location>
</feature>
<evidence type="ECO:0000256" key="1">
    <source>
        <dbReference type="SAM" id="MobiDB-lite"/>
    </source>
</evidence>
<name>A0ABQ5X698_9GAMM</name>
<organism evidence="4 5">
    <name type="scientific">Dyella flagellata</name>
    <dbReference type="NCBI Taxonomy" id="1867833"/>
    <lineage>
        <taxon>Bacteria</taxon>
        <taxon>Pseudomonadati</taxon>
        <taxon>Pseudomonadota</taxon>
        <taxon>Gammaproteobacteria</taxon>
        <taxon>Lysobacterales</taxon>
        <taxon>Rhodanobacteraceae</taxon>
        <taxon>Dyella</taxon>
    </lineage>
</organism>
<reference evidence="5" key="1">
    <citation type="journal article" date="2019" name="Int. J. Syst. Evol. Microbiol.">
        <title>The Global Catalogue of Microorganisms (GCM) 10K type strain sequencing project: providing services to taxonomists for standard genome sequencing and annotation.</title>
        <authorList>
            <consortium name="The Broad Institute Genomics Platform"/>
            <consortium name="The Broad Institute Genome Sequencing Center for Infectious Disease"/>
            <person name="Wu L."/>
            <person name="Ma J."/>
        </authorList>
    </citation>
    <scope>NUCLEOTIDE SEQUENCE [LARGE SCALE GENOMIC DNA]</scope>
    <source>
        <strain evidence="5">NBRC 111981</strain>
    </source>
</reference>
<accession>A0ABQ5X698</accession>
<feature type="compositionally biased region" description="Basic and acidic residues" evidence="1">
    <location>
        <begin position="719"/>
        <end position="730"/>
    </location>
</feature>
<feature type="domain" description="Restriction endonuclease type IV Mrr" evidence="2">
    <location>
        <begin position="9"/>
        <end position="61"/>
    </location>
</feature>
<dbReference type="InterPro" id="IPR027417">
    <property type="entry name" value="P-loop_NTPase"/>
</dbReference>